<accession>A0A8C4QRZ8</accession>
<feature type="coiled-coil region" evidence="1">
    <location>
        <begin position="263"/>
        <end position="297"/>
    </location>
</feature>
<dbReference type="PANTHER" id="PTHR31139:SF4">
    <property type="entry name" value="ECTOPIC P GRANULES PROTEIN 5 HOMOLOG"/>
    <property type="match status" value="1"/>
</dbReference>
<dbReference type="InterPro" id="IPR051436">
    <property type="entry name" value="Autophagy-related_EPG5"/>
</dbReference>
<evidence type="ECO:0000256" key="2">
    <source>
        <dbReference type="SAM" id="MobiDB-lite"/>
    </source>
</evidence>
<sequence>MAEAMLPARKHGRHSVRTKEKTSSQEWQKNEPPGEKSTFAGVIDPDDQEEGISKIVDGGTCTKQAKDSSVAMDDGRVGTEEANDDNQQKCFSSPPCEKTESHKFQIAVENEKQTGQVGIYDGPLLQEMPASFEKIYPSLSDIETLPGYSKQHSESMVENMSASCQPGTAAVLCLKEQSSNIDQLRTLSVPVVKQKLYPSLVSVKEGLSELSIHHLQEKSVTVEAEQAFTRERLRVLWPYPWQTTVEALEEQLLPFSRQESHELQELLANYLRCRRQLAQAQDQLKCMENHNRTLKDRLWVFSNEQVVGQGYCANGVHVSGVHHYQSVEMDKSVFSELGKTLEECSELVHQTMTLHVYTAALSRLQAESYLYNMLENIPAISSMFGTSSKGTTIADCLPSEVLQLKKCISVLFSFSRRPISDRQFTDDIRAWLSHLVSVLHCIRNASHEVFLLYHLLRLPAGLAVWAVPFLQIRMDRECSSIDHFMEPLAMFMSPVRNRIDFLCLMNTDTSRSSSNEKAVQSGNWTLVDEAGEEDESDEQSWHLLDENDLLCLYSQFPFHELLQHLLGIQGNDPCTFQQSSSAEIMLLFAQSNAILNVLAKGLETFNRARYRQLVKRIGHTMRLMVSCVSERWQSFLTVLRNAGASELLRPYSLQKLQAEFDELFVRTTFLVFKAKRLGVWQFMVEMPYSTLSRSTGWRLLYSMHHAESDDLDTCTRLDLTKCKKELQGQRLIANTP</sequence>
<dbReference type="GO" id="GO:0097352">
    <property type="term" value="P:autophagosome maturation"/>
    <property type="evidence" value="ECO:0007669"/>
    <property type="project" value="TreeGrafter"/>
</dbReference>
<evidence type="ECO:0000256" key="1">
    <source>
        <dbReference type="SAM" id="Coils"/>
    </source>
</evidence>
<dbReference type="GeneTree" id="ENSGT00390000007354"/>
<dbReference type="PANTHER" id="PTHR31139">
    <property type="entry name" value="ECTOPIC P GRANULES PROTEIN 5 HOMOLOG"/>
    <property type="match status" value="1"/>
</dbReference>
<reference evidence="3" key="2">
    <citation type="submission" date="2025-09" db="UniProtKB">
        <authorList>
            <consortium name="Ensembl"/>
        </authorList>
    </citation>
    <scope>IDENTIFICATION</scope>
</reference>
<dbReference type="OMA" id="MVENMSA"/>
<feature type="compositionally biased region" description="Basic and acidic residues" evidence="2">
    <location>
        <begin position="17"/>
        <end position="34"/>
    </location>
</feature>
<feature type="region of interest" description="Disordered" evidence="2">
    <location>
        <begin position="1"/>
        <end position="96"/>
    </location>
</feature>
<dbReference type="Proteomes" id="UP000694388">
    <property type="component" value="Unplaced"/>
</dbReference>
<dbReference type="Ensembl" id="ENSEBUT00000020283.1">
    <property type="protein sequence ID" value="ENSEBUP00000019707.1"/>
    <property type="gene ID" value="ENSEBUG00000012244.1"/>
</dbReference>
<evidence type="ECO:0000313" key="4">
    <source>
        <dbReference type="Proteomes" id="UP000694388"/>
    </source>
</evidence>
<protein>
    <submittedName>
        <fullName evidence="3">Uncharacterized protein</fullName>
    </submittedName>
</protein>
<keyword evidence="1" id="KW-0175">Coiled coil</keyword>
<name>A0A8C4QRZ8_EPTBU</name>
<dbReference type="AlphaFoldDB" id="A0A8C4QRZ8"/>
<dbReference type="GO" id="GO:0005737">
    <property type="term" value="C:cytoplasm"/>
    <property type="evidence" value="ECO:0007669"/>
    <property type="project" value="TreeGrafter"/>
</dbReference>
<proteinExistence type="predicted"/>
<reference evidence="3" key="1">
    <citation type="submission" date="2025-08" db="UniProtKB">
        <authorList>
            <consortium name="Ensembl"/>
        </authorList>
    </citation>
    <scope>IDENTIFICATION</scope>
</reference>
<evidence type="ECO:0000313" key="3">
    <source>
        <dbReference type="Ensembl" id="ENSEBUP00000019707.1"/>
    </source>
</evidence>
<organism evidence="3 4">
    <name type="scientific">Eptatretus burgeri</name>
    <name type="common">Inshore hagfish</name>
    <dbReference type="NCBI Taxonomy" id="7764"/>
    <lineage>
        <taxon>Eukaryota</taxon>
        <taxon>Metazoa</taxon>
        <taxon>Chordata</taxon>
        <taxon>Craniata</taxon>
        <taxon>Vertebrata</taxon>
        <taxon>Cyclostomata</taxon>
        <taxon>Myxini</taxon>
        <taxon>Myxiniformes</taxon>
        <taxon>Myxinidae</taxon>
        <taxon>Eptatretinae</taxon>
        <taxon>Eptatretus</taxon>
    </lineage>
</organism>
<keyword evidence="4" id="KW-1185">Reference proteome</keyword>